<protein>
    <submittedName>
        <fullName evidence="1">Uncharacterized protein</fullName>
    </submittedName>
</protein>
<proteinExistence type="predicted"/>
<accession>A0ACC1BQB6</accession>
<sequence>MLGNLQVLKVNRCGQLKKLPKDIIKLVNLRCLEVGGCYNLVGMPRGLRQLTSLQSLSCFKLGEKDGDFADLNELNQLIINLRGGLAIEELQNATSKPTLSNLKAAQHIQSLEFYWTAFGFGESQYDDLVLESLEPHQNLKYLVIDGFQGMRIPNWLSTLRNLIGIQITHCYYCRHLPALDQLPSLKRLSLLTAVEYISDASYTMSMSFFPSLEELEILTCTNLKGWWRRDDGDIMQLKDLPAFPCLSNLYIDDCPNLTSMPLCSSLEDLTIYGSSLKPLEKMMSNVPSSTPSISAGLLSRLKSLRISYPDTLDLLTEEYDKQWEALTSLRSVELSVLHELVSLPKGFQRVTSLQSLKIWFCDNLTVLTEGMHLQYLEIKECPQLLEKWWKQYGC</sequence>
<comment type="caution">
    <text evidence="1">The sequence shown here is derived from an EMBL/GenBank/DDBJ whole genome shotgun (WGS) entry which is preliminary data.</text>
</comment>
<evidence type="ECO:0000313" key="1">
    <source>
        <dbReference type="EMBL" id="KAJ0101140.1"/>
    </source>
</evidence>
<dbReference type="EMBL" id="CM047899">
    <property type="protein sequence ID" value="KAJ0101140.1"/>
    <property type="molecule type" value="Genomic_DNA"/>
</dbReference>
<keyword evidence="2" id="KW-1185">Reference proteome</keyword>
<reference evidence="2" key="1">
    <citation type="journal article" date="2023" name="G3 (Bethesda)">
        <title>Genome assembly and association tests identify interacting loci associated with vigor, precocity, and sex in interspecific pistachio rootstocks.</title>
        <authorList>
            <person name="Palmer W."/>
            <person name="Jacygrad E."/>
            <person name="Sagayaradj S."/>
            <person name="Cavanaugh K."/>
            <person name="Han R."/>
            <person name="Bertier L."/>
            <person name="Beede B."/>
            <person name="Kafkas S."/>
            <person name="Golino D."/>
            <person name="Preece J."/>
            <person name="Michelmore R."/>
        </authorList>
    </citation>
    <scope>NUCLEOTIDE SEQUENCE [LARGE SCALE GENOMIC DNA]</scope>
</reference>
<dbReference type="Proteomes" id="UP001164250">
    <property type="component" value="Chromosome 3"/>
</dbReference>
<name>A0ACC1BQB6_9ROSI</name>
<organism evidence="1 2">
    <name type="scientific">Pistacia atlantica</name>
    <dbReference type="NCBI Taxonomy" id="434234"/>
    <lineage>
        <taxon>Eukaryota</taxon>
        <taxon>Viridiplantae</taxon>
        <taxon>Streptophyta</taxon>
        <taxon>Embryophyta</taxon>
        <taxon>Tracheophyta</taxon>
        <taxon>Spermatophyta</taxon>
        <taxon>Magnoliopsida</taxon>
        <taxon>eudicotyledons</taxon>
        <taxon>Gunneridae</taxon>
        <taxon>Pentapetalae</taxon>
        <taxon>rosids</taxon>
        <taxon>malvids</taxon>
        <taxon>Sapindales</taxon>
        <taxon>Anacardiaceae</taxon>
        <taxon>Pistacia</taxon>
    </lineage>
</organism>
<evidence type="ECO:0000313" key="2">
    <source>
        <dbReference type="Proteomes" id="UP001164250"/>
    </source>
</evidence>
<gene>
    <name evidence="1" type="ORF">Patl1_05707</name>
</gene>